<organism evidence="2 3">
    <name type="scientific">Amphritea japonica ATCC BAA-1530</name>
    <dbReference type="NCBI Taxonomy" id="1278309"/>
    <lineage>
        <taxon>Bacteria</taxon>
        <taxon>Pseudomonadati</taxon>
        <taxon>Pseudomonadota</taxon>
        <taxon>Gammaproteobacteria</taxon>
        <taxon>Oceanospirillales</taxon>
        <taxon>Oceanospirillaceae</taxon>
        <taxon>Amphritea</taxon>
    </lineage>
</organism>
<keyword evidence="3" id="KW-1185">Reference proteome</keyword>
<feature type="chain" id="PRO_5032802203" evidence="1">
    <location>
        <begin position="31"/>
        <end position="129"/>
    </location>
</feature>
<evidence type="ECO:0000313" key="2">
    <source>
        <dbReference type="EMBL" id="BBB26770.1"/>
    </source>
</evidence>
<evidence type="ECO:0000256" key="1">
    <source>
        <dbReference type="SAM" id="SignalP"/>
    </source>
</evidence>
<dbReference type="KEGG" id="ajp:AMJAP_2179"/>
<feature type="signal peptide" evidence="1">
    <location>
        <begin position="1"/>
        <end position="30"/>
    </location>
</feature>
<proteinExistence type="predicted"/>
<evidence type="ECO:0000313" key="3">
    <source>
        <dbReference type="Proteomes" id="UP000595663"/>
    </source>
</evidence>
<dbReference type="Proteomes" id="UP000595663">
    <property type="component" value="Chromosome"/>
</dbReference>
<gene>
    <name evidence="2" type="ORF">AMJAP_2179</name>
</gene>
<keyword evidence="1" id="KW-0732">Signal</keyword>
<dbReference type="EMBL" id="AP014545">
    <property type="protein sequence ID" value="BBB26770.1"/>
    <property type="molecule type" value="Genomic_DNA"/>
</dbReference>
<dbReference type="RefSeq" id="WP_201356375.1">
    <property type="nucleotide sequence ID" value="NZ_AP014545.1"/>
</dbReference>
<name>A0A7R6SSZ6_9GAMM</name>
<accession>A0A7R6SSZ6</accession>
<reference evidence="2 3" key="1">
    <citation type="journal article" date="2008" name="Int. J. Syst. Evol. Microbiol.">
        <title>Amphritea japonica sp. nov. and Amphritea balenae sp. nov., isolated from the sediment adjacent to sperm whale carcasses off Kagoshima, Japan.</title>
        <authorList>
            <person name="Miyazaki M."/>
            <person name="Nogi Y."/>
            <person name="Fujiwara Y."/>
            <person name="Kawato M."/>
            <person name="Nagahama T."/>
            <person name="Kubokawa K."/>
            <person name="Horikoshi K."/>
        </authorList>
    </citation>
    <scope>NUCLEOTIDE SEQUENCE [LARGE SCALE GENOMIC DNA]</scope>
    <source>
        <strain evidence="2 3">ATCC BAA-1530</strain>
    </source>
</reference>
<sequence length="129" mass="14768">MNCFFQIQARHWYKIILFCFALPILQTATASEILSAKEQDKLEQQWGIKVMSLRQSAAGYMLDFRYKVLDPVKAKQILNRSIKPQLIVSSTGNHLQVPAPSKIGPLRQSSREPRADTNYFIFLLTLAAR</sequence>
<protein>
    <submittedName>
        <fullName evidence="2">Uncharacterized protein</fullName>
    </submittedName>
</protein>
<dbReference type="AlphaFoldDB" id="A0A7R6SSZ6"/>